<organism evidence="1 2">
    <name type="scientific">Paenibacillus baekrokdamisoli</name>
    <dbReference type="NCBI Taxonomy" id="1712516"/>
    <lineage>
        <taxon>Bacteria</taxon>
        <taxon>Bacillati</taxon>
        <taxon>Bacillota</taxon>
        <taxon>Bacilli</taxon>
        <taxon>Bacillales</taxon>
        <taxon>Paenibacillaceae</taxon>
        <taxon>Paenibacillus</taxon>
    </lineage>
</organism>
<evidence type="ECO:0000313" key="2">
    <source>
        <dbReference type="Proteomes" id="UP000275368"/>
    </source>
</evidence>
<keyword evidence="2" id="KW-1185">Reference proteome</keyword>
<sequence length="271" mass="30729">MNQATLNRTELLQKECSILFRSVDDEVIQEYTFDALLEPANALGFLQFYAAAIKADELSPAATYFASNLHGIIMAVQRLMSTDNAVMNWSLSNWSLVLVAKDGYTSLMFRPVDSVIEDIAPINREEWRNKVLARFYGGTLKPLIQVIASEAGLNVSQLWALVASSLYYYKEQAVTLYDEKSIVYEQVISDYHYLVNEMDGSVFERNRNPLQVKIQLVDNPYRQGEQMPLRFSCCLAYLTECRSYCYSCPKLSKEERSKMAKAIIAAKVGAS</sequence>
<dbReference type="KEGG" id="pbk:Back11_53840"/>
<gene>
    <name evidence="1" type="ORF">Back11_53840</name>
</gene>
<evidence type="ECO:0000313" key="1">
    <source>
        <dbReference type="EMBL" id="BBH24039.1"/>
    </source>
</evidence>
<dbReference type="RefSeq" id="WP_125663975.1">
    <property type="nucleotide sequence ID" value="NZ_AP019308.1"/>
</dbReference>
<dbReference type="EMBL" id="AP019308">
    <property type="protein sequence ID" value="BBH24039.1"/>
    <property type="molecule type" value="Genomic_DNA"/>
</dbReference>
<dbReference type="AlphaFoldDB" id="A0A3G9JLY6"/>
<dbReference type="Proteomes" id="UP000275368">
    <property type="component" value="Chromosome"/>
</dbReference>
<proteinExistence type="predicted"/>
<dbReference type="OrthoDB" id="2819999at2"/>
<reference evidence="1 2" key="1">
    <citation type="submission" date="2018-11" db="EMBL/GenBank/DDBJ databases">
        <title>Complete genome sequence of Paenibacillus baekrokdamisoli strain KCTC 33723.</title>
        <authorList>
            <person name="Kang S.W."/>
            <person name="Lee K.C."/>
            <person name="Kim K.K."/>
            <person name="Kim J.S."/>
            <person name="Kim D.S."/>
            <person name="Ko S.H."/>
            <person name="Yang S.H."/>
            <person name="Lee J.S."/>
        </authorList>
    </citation>
    <scope>NUCLEOTIDE SEQUENCE [LARGE SCALE GENOMIC DNA]</scope>
    <source>
        <strain evidence="1 2">KCTC 33723</strain>
    </source>
</reference>
<name>A0A3G9JLY6_9BACL</name>
<accession>A0A3G9JLY6</accession>
<protein>
    <submittedName>
        <fullName evidence="1">Uncharacterized protein</fullName>
    </submittedName>
</protein>